<name>A0A061D9G8_BABBI</name>
<evidence type="ECO:0000313" key="3">
    <source>
        <dbReference type="Proteomes" id="UP000033188"/>
    </source>
</evidence>
<protein>
    <submittedName>
        <fullName evidence="2">Metallothionein like protein, putative</fullName>
    </submittedName>
</protein>
<feature type="transmembrane region" description="Helical" evidence="1">
    <location>
        <begin position="137"/>
        <end position="159"/>
    </location>
</feature>
<dbReference type="GeneID" id="24565178"/>
<dbReference type="KEGG" id="bbig:BBBOND_0305400"/>
<proteinExistence type="predicted"/>
<gene>
    <name evidence="2" type="ORF">BBBOND_0305400</name>
</gene>
<dbReference type="VEuPathDB" id="PiroplasmaDB:BBBOND_0305400"/>
<sequence>MTEKQVEGNKCKCLNITCDENINGPCSKDACKTCKSCCSPGCKGCIKNCSTNEPCPCDGYVIGRCPDGIKCQGHVKYDNGKPVWDRKEYENNCRKLHGVNCTYNCDRWAIGVRDMNKNCVIICTYCNKLCSQDWCRIWLGVLIIGLIILSCFIVMWGMFPETFHRMTTGIRAAFPISPVSSCRSPSHLVGDRIPDEVNIDRYPAFSRRTYAGLS</sequence>
<dbReference type="Proteomes" id="UP000033188">
    <property type="component" value="Chromosome 3"/>
</dbReference>
<accession>A0A061D9G8</accession>
<keyword evidence="1" id="KW-0812">Transmembrane</keyword>
<keyword evidence="1" id="KW-0472">Membrane</keyword>
<dbReference type="RefSeq" id="XP_012768823.1">
    <property type="nucleotide sequence ID" value="XM_012913369.1"/>
</dbReference>
<evidence type="ECO:0000313" key="2">
    <source>
        <dbReference type="EMBL" id="CDR96637.1"/>
    </source>
</evidence>
<organism evidence="2 3">
    <name type="scientific">Babesia bigemina</name>
    <dbReference type="NCBI Taxonomy" id="5866"/>
    <lineage>
        <taxon>Eukaryota</taxon>
        <taxon>Sar</taxon>
        <taxon>Alveolata</taxon>
        <taxon>Apicomplexa</taxon>
        <taxon>Aconoidasida</taxon>
        <taxon>Piroplasmida</taxon>
        <taxon>Babesiidae</taxon>
        <taxon>Babesia</taxon>
    </lineage>
</organism>
<keyword evidence="1" id="KW-1133">Transmembrane helix</keyword>
<keyword evidence="3" id="KW-1185">Reference proteome</keyword>
<dbReference type="EMBL" id="LK391709">
    <property type="protein sequence ID" value="CDR96637.1"/>
    <property type="molecule type" value="Genomic_DNA"/>
</dbReference>
<evidence type="ECO:0000256" key="1">
    <source>
        <dbReference type="SAM" id="Phobius"/>
    </source>
</evidence>
<dbReference type="AlphaFoldDB" id="A0A061D9G8"/>
<reference evidence="3" key="1">
    <citation type="journal article" date="2014" name="Nucleic Acids Res.">
        <title>The evolutionary dynamics of variant antigen genes in Babesia reveal a history of genomic innovation underlying host-parasite interaction.</title>
        <authorList>
            <person name="Jackson A.P."/>
            <person name="Otto T.D."/>
            <person name="Darby A."/>
            <person name="Ramaprasad A."/>
            <person name="Xia D."/>
            <person name="Echaide I.E."/>
            <person name="Farber M."/>
            <person name="Gahlot S."/>
            <person name="Gamble J."/>
            <person name="Gupta D."/>
            <person name="Gupta Y."/>
            <person name="Jackson L."/>
            <person name="Malandrin L."/>
            <person name="Malas T.B."/>
            <person name="Moussa E."/>
            <person name="Nair M."/>
            <person name="Reid A.J."/>
            <person name="Sanders M."/>
            <person name="Sharma J."/>
            <person name="Tracey A."/>
            <person name="Quail M.A."/>
            <person name="Weir W."/>
            <person name="Wastling J.M."/>
            <person name="Hall N."/>
            <person name="Willadsen P."/>
            <person name="Lingelbach K."/>
            <person name="Shiels B."/>
            <person name="Tait A."/>
            <person name="Berriman M."/>
            <person name="Allred D.R."/>
            <person name="Pain A."/>
        </authorList>
    </citation>
    <scope>NUCLEOTIDE SEQUENCE [LARGE SCALE GENOMIC DNA]</scope>
    <source>
        <strain evidence="3">Bond</strain>
    </source>
</reference>